<dbReference type="RefSeq" id="WP_180891529.1">
    <property type="nucleotide sequence ID" value="NZ_JACCKD010000001.1"/>
</dbReference>
<evidence type="ECO:0000313" key="4">
    <source>
        <dbReference type="EMBL" id="MBA0124705.1"/>
    </source>
</evidence>
<gene>
    <name evidence="4" type="ORF">H0B56_04045</name>
</gene>
<proteinExistence type="predicted"/>
<dbReference type="GO" id="GO:0016020">
    <property type="term" value="C:membrane"/>
    <property type="evidence" value="ECO:0007669"/>
    <property type="project" value="UniProtKB-SubCell"/>
</dbReference>
<keyword evidence="5" id="KW-1185">Reference proteome</keyword>
<evidence type="ECO:0008006" key="6">
    <source>
        <dbReference type="Google" id="ProtNLM"/>
    </source>
</evidence>
<organism evidence="4 5">
    <name type="scientific">Haloechinothrix aidingensis</name>
    <dbReference type="NCBI Taxonomy" id="2752311"/>
    <lineage>
        <taxon>Bacteria</taxon>
        <taxon>Bacillati</taxon>
        <taxon>Actinomycetota</taxon>
        <taxon>Actinomycetes</taxon>
        <taxon>Pseudonocardiales</taxon>
        <taxon>Pseudonocardiaceae</taxon>
        <taxon>Haloechinothrix</taxon>
    </lineage>
</organism>
<comment type="caution">
    <text evidence="4">The sequence shown here is derived from an EMBL/GenBank/DDBJ whole genome shotgun (WGS) entry which is preliminary data.</text>
</comment>
<reference evidence="4 5" key="1">
    <citation type="submission" date="2020-07" db="EMBL/GenBank/DDBJ databases">
        <title>Genome of Haloechinothrix sp.</title>
        <authorList>
            <person name="Tang S.-K."/>
            <person name="Yang L."/>
            <person name="Zhu W.-Y."/>
        </authorList>
    </citation>
    <scope>NUCLEOTIDE SEQUENCE [LARGE SCALE GENOMIC DNA]</scope>
    <source>
        <strain evidence="4 5">YIM 98757</strain>
    </source>
</reference>
<keyword evidence="3" id="KW-0812">Transmembrane</keyword>
<name>A0A838A6V2_9PSEU</name>
<accession>A0A838A6V2</accession>
<dbReference type="PANTHER" id="PTHR37042">
    <property type="entry name" value="OUTER MEMBRANE PROTEIN RV1973"/>
    <property type="match status" value="1"/>
</dbReference>
<evidence type="ECO:0000256" key="3">
    <source>
        <dbReference type="SAM" id="Phobius"/>
    </source>
</evidence>
<dbReference type="Proteomes" id="UP000582974">
    <property type="component" value="Unassembled WGS sequence"/>
</dbReference>
<keyword evidence="3" id="KW-1133">Transmembrane helix</keyword>
<sequence>MTKSGKTGLLTARNALIAALTFFAVAFVAAAVLGVLWWTSAAGEDATIAEQRDEVIEAADRAARAYTEFDHENPDEFRDNQIAVSTEEMREQIELSWENLRDFVAESEQSASTTVYDIAVDEMDVQEGSAGVLAALGVDVTQGEENVAKRIRVQLQMERVETDDGQQAWKLAGIDQVPVVPPGESE</sequence>
<evidence type="ECO:0000313" key="5">
    <source>
        <dbReference type="Proteomes" id="UP000582974"/>
    </source>
</evidence>
<dbReference type="EMBL" id="JACCKD010000001">
    <property type="protein sequence ID" value="MBA0124705.1"/>
    <property type="molecule type" value="Genomic_DNA"/>
</dbReference>
<dbReference type="PANTHER" id="PTHR37042:SF4">
    <property type="entry name" value="OUTER MEMBRANE PROTEIN RV1973"/>
    <property type="match status" value="1"/>
</dbReference>
<protein>
    <recommendedName>
        <fullName evidence="6">Mce-associated membrane protein</fullName>
    </recommendedName>
</protein>
<dbReference type="AlphaFoldDB" id="A0A838A6V2"/>
<keyword evidence="2 3" id="KW-0472">Membrane</keyword>
<evidence type="ECO:0000256" key="2">
    <source>
        <dbReference type="ARBA" id="ARBA00023136"/>
    </source>
</evidence>
<comment type="subcellular location">
    <subcellularLocation>
        <location evidence="1">Membrane</location>
    </subcellularLocation>
</comment>
<feature type="transmembrane region" description="Helical" evidence="3">
    <location>
        <begin position="12"/>
        <end position="38"/>
    </location>
</feature>
<evidence type="ECO:0000256" key="1">
    <source>
        <dbReference type="ARBA" id="ARBA00004370"/>
    </source>
</evidence>